<keyword evidence="6" id="KW-0814">Transposable element</keyword>
<dbReference type="GO" id="GO:0006313">
    <property type="term" value="P:DNA transposition"/>
    <property type="evidence" value="ECO:0007669"/>
    <property type="project" value="UniProtKB-UniRule"/>
</dbReference>
<comment type="function">
    <text evidence="1 6">Required for the transposition of the insertion element.</text>
</comment>
<keyword evidence="5 6" id="KW-0233">DNA recombination</keyword>
<keyword evidence="4 6" id="KW-0238">DNA-binding</keyword>
<accession>U7D8I8</accession>
<dbReference type="STRING" id="1313304.CALK_2436"/>
<dbReference type="GO" id="GO:0004803">
    <property type="term" value="F:transposase activity"/>
    <property type="evidence" value="ECO:0007669"/>
    <property type="project" value="UniProtKB-UniRule"/>
</dbReference>
<evidence type="ECO:0000256" key="6">
    <source>
        <dbReference type="RuleBase" id="RU365089"/>
    </source>
</evidence>
<dbReference type="Pfam" id="PF00872">
    <property type="entry name" value="Transposase_mut"/>
    <property type="match status" value="1"/>
</dbReference>
<gene>
    <name evidence="7" type="ORF">CALK_2436</name>
</gene>
<dbReference type="PANTHER" id="PTHR33217">
    <property type="entry name" value="TRANSPOSASE FOR INSERTION SEQUENCE ELEMENT IS1081"/>
    <property type="match status" value="1"/>
</dbReference>
<protein>
    <recommendedName>
        <fullName evidence="6">Mutator family transposase</fullName>
    </recommendedName>
</protein>
<dbReference type="Proteomes" id="UP000017148">
    <property type="component" value="Unassembled WGS sequence"/>
</dbReference>
<evidence type="ECO:0000256" key="1">
    <source>
        <dbReference type="ARBA" id="ARBA00002190"/>
    </source>
</evidence>
<evidence type="ECO:0000256" key="2">
    <source>
        <dbReference type="ARBA" id="ARBA00010961"/>
    </source>
</evidence>
<organism evidence="7 8">
    <name type="scientific">Chitinivibrio alkaliphilus ACht1</name>
    <dbReference type="NCBI Taxonomy" id="1313304"/>
    <lineage>
        <taxon>Bacteria</taxon>
        <taxon>Pseudomonadati</taxon>
        <taxon>Fibrobacterota</taxon>
        <taxon>Chitinivibrionia</taxon>
        <taxon>Chitinivibrionales</taxon>
        <taxon>Chitinivibrionaceae</taxon>
        <taxon>Chitinivibrio</taxon>
    </lineage>
</organism>
<reference evidence="7 8" key="1">
    <citation type="journal article" date="2013" name="Environ. Microbiol.">
        <title>Genome analysis of Chitinivibrio alkaliphilus gen. nov., sp. nov., a novel extremely haloalkaliphilic anaerobic chitinolytic bacterium from the candidate phylum Termite Group 3.</title>
        <authorList>
            <person name="Sorokin D.Y."/>
            <person name="Gumerov V.M."/>
            <person name="Rakitin A.L."/>
            <person name="Beletsky A.V."/>
            <person name="Damste J.S."/>
            <person name="Muyzer G."/>
            <person name="Mardanov A.V."/>
            <person name="Ravin N.V."/>
        </authorList>
    </citation>
    <scope>NUCLEOTIDE SEQUENCE [LARGE SCALE GENOMIC DNA]</scope>
    <source>
        <strain evidence="7 8">ACht1</strain>
    </source>
</reference>
<dbReference type="PATRIC" id="fig|1313304.3.peg.2317"/>
<evidence type="ECO:0000313" key="8">
    <source>
        <dbReference type="Proteomes" id="UP000017148"/>
    </source>
</evidence>
<dbReference type="eggNOG" id="COG3328">
    <property type="taxonomic scope" value="Bacteria"/>
</dbReference>
<evidence type="ECO:0000256" key="5">
    <source>
        <dbReference type="ARBA" id="ARBA00023172"/>
    </source>
</evidence>
<dbReference type="GO" id="GO:0003677">
    <property type="term" value="F:DNA binding"/>
    <property type="evidence" value="ECO:0007669"/>
    <property type="project" value="UniProtKB-UniRule"/>
</dbReference>
<dbReference type="NCBIfam" id="NF033543">
    <property type="entry name" value="transpos_IS256"/>
    <property type="match status" value="1"/>
</dbReference>
<proteinExistence type="inferred from homology"/>
<dbReference type="RefSeq" id="WP_022637779.1">
    <property type="nucleotide sequence ID" value="NZ_ASJR01000036.1"/>
</dbReference>
<evidence type="ECO:0000256" key="3">
    <source>
        <dbReference type="ARBA" id="ARBA00022578"/>
    </source>
</evidence>
<keyword evidence="8" id="KW-1185">Reference proteome</keyword>
<keyword evidence="3 6" id="KW-0815">Transposition</keyword>
<dbReference type="PANTHER" id="PTHR33217:SF8">
    <property type="entry name" value="MUTATOR FAMILY TRANSPOSASE"/>
    <property type="match status" value="1"/>
</dbReference>
<evidence type="ECO:0000256" key="4">
    <source>
        <dbReference type="ARBA" id="ARBA00023125"/>
    </source>
</evidence>
<dbReference type="OrthoDB" id="9815585at2"/>
<comment type="similarity">
    <text evidence="2 6">Belongs to the transposase mutator family.</text>
</comment>
<evidence type="ECO:0000313" key="7">
    <source>
        <dbReference type="EMBL" id="ERP30745.1"/>
    </source>
</evidence>
<name>U7D8I8_9BACT</name>
<dbReference type="EMBL" id="ASJR01000036">
    <property type="protein sequence ID" value="ERP30745.1"/>
    <property type="molecule type" value="Genomic_DNA"/>
</dbReference>
<dbReference type="AlphaFoldDB" id="U7D8I8"/>
<comment type="caution">
    <text evidence="7">The sequence shown here is derived from an EMBL/GenBank/DDBJ whole genome shotgun (WGS) entry which is preliminary data.</text>
</comment>
<sequence>MDLSDSQLSKLGEELRKASSYEDLMGKDGILKRLLGKSLEGFLEAEMVDHLGYHKHSVAGNNTGNSRNGYKKKTIQSEQGKLDIRVPHDRNGEFSPKVIPKHTRRLGGLEDTVLSLYSKGLSTRDIQEHIKEIYGASLSSSAVSMITDKVHIMVQEWKNRPLQSCYPILFLDAVHFKVKQDGHYVSKAAYNCFAIDTEGRREILGIWIGQAESSIFWTSVLTDLKNRGVEEILIACVDGLTGFDAAIEAIFPKTVIQKCVVHQIRNAFKHLAYKDRKPFMADLKEVYTADTLEMAEMCFEKLKDKWGDRYNAVITSWEKNWAYLTPFFSYSKAIRKIMYTTNSIENLHRQFRKVTRSKNVFPSDQALMKSLYMAQDNLTDKWCGRISAWVEMRAELIAHFGERFTKYLM</sequence>
<dbReference type="InterPro" id="IPR001207">
    <property type="entry name" value="Transposase_mutator"/>
</dbReference>